<dbReference type="PANTHER" id="PTHR10015">
    <property type="entry name" value="HEAT SHOCK TRANSCRIPTION FACTOR"/>
    <property type="match status" value="1"/>
</dbReference>
<comment type="subcellular location">
    <subcellularLocation>
        <location evidence="1">Nucleus</location>
    </subcellularLocation>
</comment>
<evidence type="ECO:0000259" key="6">
    <source>
        <dbReference type="SMART" id="SM00415"/>
    </source>
</evidence>
<name>A0AAD3D226_9STRA</name>
<dbReference type="Pfam" id="PF00447">
    <property type="entry name" value="HSF_DNA-bind"/>
    <property type="match status" value="1"/>
</dbReference>
<keyword evidence="8" id="KW-1185">Reference proteome</keyword>
<keyword evidence="2" id="KW-0238">DNA-binding</keyword>
<proteinExistence type="inferred from homology"/>
<evidence type="ECO:0000256" key="5">
    <source>
        <dbReference type="SAM" id="MobiDB-lite"/>
    </source>
</evidence>
<feature type="domain" description="HSF-type DNA-binding" evidence="6">
    <location>
        <begin position="4"/>
        <end position="97"/>
    </location>
</feature>
<evidence type="ECO:0000256" key="3">
    <source>
        <dbReference type="ARBA" id="ARBA00023242"/>
    </source>
</evidence>
<dbReference type="Proteomes" id="UP001054902">
    <property type="component" value="Unassembled WGS sequence"/>
</dbReference>
<keyword evidence="3" id="KW-0539">Nucleus</keyword>
<comment type="caution">
    <text evidence="7">The sequence shown here is derived from an EMBL/GenBank/DDBJ whole genome shotgun (WGS) entry which is preliminary data.</text>
</comment>
<evidence type="ECO:0000256" key="4">
    <source>
        <dbReference type="RuleBase" id="RU004020"/>
    </source>
</evidence>
<comment type="similarity">
    <text evidence="4">Belongs to the HSF family.</text>
</comment>
<dbReference type="EMBL" id="BLLK01000051">
    <property type="protein sequence ID" value="GFH56233.1"/>
    <property type="molecule type" value="Genomic_DNA"/>
</dbReference>
<feature type="region of interest" description="Disordered" evidence="5">
    <location>
        <begin position="101"/>
        <end position="121"/>
    </location>
</feature>
<evidence type="ECO:0000256" key="2">
    <source>
        <dbReference type="ARBA" id="ARBA00023125"/>
    </source>
</evidence>
<dbReference type="SMART" id="SM00415">
    <property type="entry name" value="HSF"/>
    <property type="match status" value="1"/>
</dbReference>
<dbReference type="PANTHER" id="PTHR10015:SF206">
    <property type="entry name" value="HSF-TYPE DNA-BINDING DOMAIN-CONTAINING PROTEIN"/>
    <property type="match status" value="1"/>
</dbReference>
<sequence length="459" mass="53251">MLLFPQRLHKVLDEGKYESIISWQFHGRAFKVHNREEFVKTVLPLFAKSGRTYASFMRQLNYYGYKRNDLSGPDKGSYYHPHFLRGRFDLCKDYMSRKQNVLDKKGSKNPDNHIAPSLDPKKAAKGEVGNVLISPLPTAANPVPISKPFHEAEVYRSQWNSTHGKYPKSLDPADQYGVSRHLYPSDHYPQLQSYERKLSMLFLQRECRNDFHPNQYSQECSYPYQYPNLYSYHSSTYESNEGFTTTHISSNLQPSYQQDHYKEQRQDYEEGQVKRRQSEVHMISAQSQNHRTMMGVPPPLENKNEKKDIIPEHTEQHRYNAKNSFISQREFSNPARSPQFDDVSEGDSIQHDSREERNFTDHFHTIDNSLETIQQQDNDFCSSYTPRASGSGARQFWNSSSRQVSYDAVNDIAAIKESELHASIEPVSDKDILQAFYNADSLKGSTSEDSLQMSFSFLP</sequence>
<evidence type="ECO:0000256" key="1">
    <source>
        <dbReference type="ARBA" id="ARBA00004123"/>
    </source>
</evidence>
<reference evidence="7 8" key="1">
    <citation type="journal article" date="2021" name="Sci. Rep.">
        <title>The genome of the diatom Chaetoceros tenuissimus carries an ancient integrated fragment of an extant virus.</title>
        <authorList>
            <person name="Hongo Y."/>
            <person name="Kimura K."/>
            <person name="Takaki Y."/>
            <person name="Yoshida Y."/>
            <person name="Baba S."/>
            <person name="Kobayashi G."/>
            <person name="Nagasaki K."/>
            <person name="Hano T."/>
            <person name="Tomaru Y."/>
        </authorList>
    </citation>
    <scope>NUCLEOTIDE SEQUENCE [LARGE SCALE GENOMIC DNA]</scope>
    <source>
        <strain evidence="7 8">NIES-3715</strain>
    </source>
</reference>
<dbReference type="GO" id="GO:0003700">
    <property type="term" value="F:DNA-binding transcription factor activity"/>
    <property type="evidence" value="ECO:0007669"/>
    <property type="project" value="InterPro"/>
</dbReference>
<dbReference type="InterPro" id="IPR000232">
    <property type="entry name" value="HSF_DNA-bd"/>
</dbReference>
<dbReference type="SUPFAM" id="SSF46785">
    <property type="entry name" value="Winged helix' DNA-binding domain"/>
    <property type="match status" value="1"/>
</dbReference>
<evidence type="ECO:0000313" key="8">
    <source>
        <dbReference type="Proteomes" id="UP001054902"/>
    </source>
</evidence>
<dbReference type="GO" id="GO:0043565">
    <property type="term" value="F:sequence-specific DNA binding"/>
    <property type="evidence" value="ECO:0007669"/>
    <property type="project" value="InterPro"/>
</dbReference>
<gene>
    <name evidence="7" type="ORF">CTEN210_12709</name>
</gene>
<dbReference type="InterPro" id="IPR036390">
    <property type="entry name" value="WH_DNA-bd_sf"/>
</dbReference>
<accession>A0AAD3D226</accession>
<dbReference type="FunFam" id="1.10.10.10:FF:000479">
    <property type="entry name" value="Predicted protein"/>
    <property type="match status" value="1"/>
</dbReference>
<protein>
    <recommendedName>
        <fullName evidence="6">HSF-type DNA-binding domain-containing protein</fullName>
    </recommendedName>
</protein>
<feature type="compositionally biased region" description="Basic and acidic residues" evidence="5">
    <location>
        <begin position="101"/>
        <end position="111"/>
    </location>
</feature>
<dbReference type="GO" id="GO:0005634">
    <property type="term" value="C:nucleus"/>
    <property type="evidence" value="ECO:0007669"/>
    <property type="project" value="UniProtKB-SubCell"/>
</dbReference>
<evidence type="ECO:0000313" key="7">
    <source>
        <dbReference type="EMBL" id="GFH56233.1"/>
    </source>
</evidence>
<dbReference type="AlphaFoldDB" id="A0AAD3D226"/>
<dbReference type="Gene3D" id="1.10.10.10">
    <property type="entry name" value="Winged helix-like DNA-binding domain superfamily/Winged helix DNA-binding domain"/>
    <property type="match status" value="1"/>
</dbReference>
<dbReference type="InterPro" id="IPR036388">
    <property type="entry name" value="WH-like_DNA-bd_sf"/>
</dbReference>
<organism evidence="7 8">
    <name type="scientific">Chaetoceros tenuissimus</name>
    <dbReference type="NCBI Taxonomy" id="426638"/>
    <lineage>
        <taxon>Eukaryota</taxon>
        <taxon>Sar</taxon>
        <taxon>Stramenopiles</taxon>
        <taxon>Ochrophyta</taxon>
        <taxon>Bacillariophyta</taxon>
        <taxon>Coscinodiscophyceae</taxon>
        <taxon>Chaetocerotophycidae</taxon>
        <taxon>Chaetocerotales</taxon>
        <taxon>Chaetocerotaceae</taxon>
        <taxon>Chaetoceros</taxon>
    </lineage>
</organism>